<feature type="transmembrane region" description="Helical" evidence="6">
    <location>
        <begin position="270"/>
        <end position="289"/>
    </location>
</feature>
<evidence type="ECO:0000256" key="3">
    <source>
        <dbReference type="ARBA" id="ARBA00022960"/>
    </source>
</evidence>
<proteinExistence type="predicted"/>
<evidence type="ECO:0000256" key="2">
    <source>
        <dbReference type="ARBA" id="ARBA00022692"/>
    </source>
</evidence>
<dbReference type="Proteomes" id="UP000014227">
    <property type="component" value="Chromosome I"/>
</dbReference>
<reference evidence="8" key="1">
    <citation type="submission" date="2013-03" db="EMBL/GenBank/DDBJ databases">
        <title>Genome sequence of Chthonomonas calidirosea, the first sequenced genome from the Armatimonadetes phylum (formally candidate division OP10).</title>
        <authorList>
            <person name="Lee K.C.Y."/>
            <person name="Morgan X.C."/>
            <person name="Dunfield P.F."/>
            <person name="Tamas I."/>
            <person name="Houghton K.M."/>
            <person name="Vyssotski M."/>
            <person name="Ryan J.L.J."/>
            <person name="Lagutin K."/>
            <person name="McDonald I.R."/>
            <person name="Stott M.B."/>
        </authorList>
    </citation>
    <scope>NUCLEOTIDE SEQUENCE [LARGE SCALE GENOMIC DNA]</scope>
    <source>
        <strain evidence="8">DSM 23976 / ICMP 18418 / T49</strain>
    </source>
</reference>
<dbReference type="RefSeq" id="WP_016483137.1">
    <property type="nucleotide sequence ID" value="NC_021487.1"/>
</dbReference>
<evidence type="ECO:0000313" key="7">
    <source>
        <dbReference type="EMBL" id="CCW35609.1"/>
    </source>
</evidence>
<protein>
    <submittedName>
        <fullName evidence="7">Cell elongation-specific peptidoglycan biosynthesis regulator RodA</fullName>
    </submittedName>
</protein>
<feature type="transmembrane region" description="Helical" evidence="6">
    <location>
        <begin position="133"/>
        <end position="150"/>
    </location>
</feature>
<feature type="transmembrane region" description="Helical" evidence="6">
    <location>
        <begin position="156"/>
        <end position="173"/>
    </location>
</feature>
<sequence length="367" mass="40328">MLERRLRKNLDWPLLLFTSLLTVVGLVVLYSVTHADPSPAYKKQILWMVLGYGGLIAATWIDYHIYQRTARHFYVVNLLLLTLVLIFAHKTNGAARWIRIAGFEFQPSETAKLFTILTLGTYLTRHQETIGSWRTLLASLGHILIPTLLIFKQPDFGTSLVLVAIWAGMVFLAGADPRKIGVLALTGVALFALVWHSNKIIRPYQKERLTIFLDPQADPSGSGYHVVQARIAIGSGRIWGKGLLHSTQVKGGFIPEKQTDFIFTDIGEELGLVGGIGVILLYGGLLWRGYKIIAEVDEDTYGKLVATGVVTMIAFHVVVNIGMNVGIVPVAGVPLPLISAGGSNVLVTLFSIGLLESISVHKHQLLF</sequence>
<feature type="transmembrane region" description="Helical" evidence="6">
    <location>
        <begin position="180"/>
        <end position="197"/>
    </location>
</feature>
<gene>
    <name evidence="7" type="ORF">CCALI_01796</name>
</gene>
<dbReference type="InterPro" id="IPR001182">
    <property type="entry name" value="FtsW/RodA"/>
</dbReference>
<name>S0EYQ7_CHTCT</name>
<dbReference type="HOGENOM" id="CLU_029243_2_1_0"/>
<feature type="transmembrane region" description="Helical" evidence="6">
    <location>
        <begin position="72"/>
        <end position="89"/>
    </location>
</feature>
<dbReference type="OrthoDB" id="9768187at2"/>
<dbReference type="KEGG" id="ccz:CCALI_01796"/>
<accession>S0EYQ7</accession>
<dbReference type="PANTHER" id="PTHR30474">
    <property type="entry name" value="CELL CYCLE PROTEIN"/>
    <property type="match status" value="1"/>
</dbReference>
<evidence type="ECO:0000256" key="6">
    <source>
        <dbReference type="SAM" id="Phobius"/>
    </source>
</evidence>
<feature type="transmembrane region" description="Helical" evidence="6">
    <location>
        <begin position="301"/>
        <end position="323"/>
    </location>
</feature>
<dbReference type="STRING" id="454171.CP488_02296"/>
<dbReference type="GO" id="GO:0051301">
    <property type="term" value="P:cell division"/>
    <property type="evidence" value="ECO:0007669"/>
    <property type="project" value="InterPro"/>
</dbReference>
<dbReference type="GO" id="GO:0005886">
    <property type="term" value="C:plasma membrane"/>
    <property type="evidence" value="ECO:0007669"/>
    <property type="project" value="TreeGrafter"/>
</dbReference>
<dbReference type="InterPro" id="IPR011923">
    <property type="entry name" value="RodA/MrdB"/>
</dbReference>
<dbReference type="GO" id="GO:0015648">
    <property type="term" value="F:lipid-linked peptidoglycan transporter activity"/>
    <property type="evidence" value="ECO:0007669"/>
    <property type="project" value="TreeGrafter"/>
</dbReference>
<keyword evidence="5 6" id="KW-0472">Membrane</keyword>
<feature type="transmembrane region" description="Helical" evidence="6">
    <location>
        <begin position="12"/>
        <end position="33"/>
    </location>
</feature>
<evidence type="ECO:0000313" key="8">
    <source>
        <dbReference type="Proteomes" id="UP000014227"/>
    </source>
</evidence>
<dbReference type="GO" id="GO:0032153">
    <property type="term" value="C:cell division site"/>
    <property type="evidence" value="ECO:0007669"/>
    <property type="project" value="TreeGrafter"/>
</dbReference>
<feature type="transmembrane region" description="Helical" evidence="6">
    <location>
        <begin position="335"/>
        <end position="355"/>
    </location>
</feature>
<dbReference type="PANTHER" id="PTHR30474:SF14">
    <property type="entry name" value="CELL CYCLE PROTEIN"/>
    <property type="match status" value="1"/>
</dbReference>
<dbReference type="PATRIC" id="fig|1303518.3.peg.1857"/>
<keyword evidence="2 6" id="KW-0812">Transmembrane</keyword>
<dbReference type="AlphaFoldDB" id="S0EYQ7"/>
<keyword evidence="4 6" id="KW-1133">Transmembrane helix</keyword>
<evidence type="ECO:0000256" key="4">
    <source>
        <dbReference type="ARBA" id="ARBA00022989"/>
    </source>
</evidence>
<keyword evidence="3" id="KW-0133">Cell shape</keyword>
<dbReference type="eggNOG" id="COG0772">
    <property type="taxonomic scope" value="Bacteria"/>
</dbReference>
<dbReference type="NCBIfam" id="TIGR02210">
    <property type="entry name" value="rodA_shape"/>
    <property type="match status" value="1"/>
</dbReference>
<evidence type="ECO:0000256" key="5">
    <source>
        <dbReference type="ARBA" id="ARBA00023136"/>
    </source>
</evidence>
<dbReference type="GO" id="GO:0008360">
    <property type="term" value="P:regulation of cell shape"/>
    <property type="evidence" value="ECO:0007669"/>
    <property type="project" value="UniProtKB-KW"/>
</dbReference>
<keyword evidence="8" id="KW-1185">Reference proteome</keyword>
<comment type="subcellular location">
    <subcellularLocation>
        <location evidence="1">Membrane</location>
        <topology evidence="1">Multi-pass membrane protein</topology>
    </subcellularLocation>
</comment>
<dbReference type="EMBL" id="HF951689">
    <property type="protein sequence ID" value="CCW35609.1"/>
    <property type="molecule type" value="Genomic_DNA"/>
</dbReference>
<dbReference type="Pfam" id="PF01098">
    <property type="entry name" value="FTSW_RODA_SPOVE"/>
    <property type="match status" value="1"/>
</dbReference>
<evidence type="ECO:0000256" key="1">
    <source>
        <dbReference type="ARBA" id="ARBA00004141"/>
    </source>
</evidence>
<feature type="transmembrane region" description="Helical" evidence="6">
    <location>
        <begin position="45"/>
        <end position="66"/>
    </location>
</feature>
<organism evidence="7 8">
    <name type="scientific">Chthonomonas calidirosea (strain DSM 23976 / ICMP 18418 / T49)</name>
    <dbReference type="NCBI Taxonomy" id="1303518"/>
    <lineage>
        <taxon>Bacteria</taxon>
        <taxon>Bacillati</taxon>
        <taxon>Armatimonadota</taxon>
        <taxon>Chthonomonadia</taxon>
        <taxon>Chthonomonadales</taxon>
        <taxon>Chthonomonadaceae</taxon>
        <taxon>Chthonomonas</taxon>
    </lineage>
</organism>
<dbReference type="InParanoid" id="S0EYQ7"/>